<evidence type="ECO:0000256" key="5">
    <source>
        <dbReference type="ARBA" id="ARBA00023251"/>
    </source>
</evidence>
<evidence type="ECO:0000256" key="3">
    <source>
        <dbReference type="ARBA" id="ARBA00017677"/>
    </source>
</evidence>
<dbReference type="PROSITE" id="PS51186">
    <property type="entry name" value="GNAT"/>
    <property type="match status" value="1"/>
</dbReference>
<protein>
    <recommendedName>
        <fullName evidence="3">Aminoglycoside N(6')-acetyltransferase type 1</fullName>
        <ecNumber evidence="2">2.3.1.82</ecNumber>
    </recommendedName>
    <alternativeName>
        <fullName evidence="7">Aminoglycoside resistance protein</fullName>
    </alternativeName>
</protein>
<dbReference type="AlphaFoldDB" id="A0A369IJ92"/>
<dbReference type="EMBL" id="QPIW01000002">
    <property type="protein sequence ID" value="RDB07334.1"/>
    <property type="molecule type" value="Genomic_DNA"/>
</dbReference>
<evidence type="ECO:0000256" key="6">
    <source>
        <dbReference type="ARBA" id="ARBA00023315"/>
    </source>
</evidence>
<dbReference type="InterPro" id="IPR000182">
    <property type="entry name" value="GNAT_dom"/>
</dbReference>
<evidence type="ECO:0000256" key="7">
    <source>
        <dbReference type="ARBA" id="ARBA00029660"/>
    </source>
</evidence>
<dbReference type="EC" id="2.3.1.82" evidence="2"/>
<dbReference type="GO" id="GO:0046677">
    <property type="term" value="P:response to antibiotic"/>
    <property type="evidence" value="ECO:0007669"/>
    <property type="project" value="UniProtKB-KW"/>
</dbReference>
<comment type="catalytic activity">
    <reaction evidence="8">
        <text>kanamycin B + acetyl-CoA = N(6')-acetylkanamycin B + CoA + H(+)</text>
        <dbReference type="Rhea" id="RHEA:16449"/>
        <dbReference type="ChEBI" id="CHEBI:15378"/>
        <dbReference type="ChEBI" id="CHEBI:57287"/>
        <dbReference type="ChEBI" id="CHEBI:57288"/>
        <dbReference type="ChEBI" id="CHEBI:58390"/>
        <dbReference type="ChEBI" id="CHEBI:58549"/>
        <dbReference type="EC" id="2.3.1.82"/>
    </reaction>
</comment>
<reference evidence="10 11" key="1">
    <citation type="submission" date="2018-07" db="EMBL/GenBank/DDBJ databases">
        <title>Genome analysis of Runella aurantiaca.</title>
        <authorList>
            <person name="Yang X."/>
        </authorList>
    </citation>
    <scope>NUCLEOTIDE SEQUENCE [LARGE SCALE GENOMIC DNA]</scope>
    <source>
        <strain evidence="10 11">YX9</strain>
    </source>
</reference>
<dbReference type="PANTHER" id="PTHR43072">
    <property type="entry name" value="N-ACETYLTRANSFERASE"/>
    <property type="match status" value="1"/>
</dbReference>
<dbReference type="CDD" id="cd04301">
    <property type="entry name" value="NAT_SF"/>
    <property type="match status" value="1"/>
</dbReference>
<evidence type="ECO:0000256" key="4">
    <source>
        <dbReference type="ARBA" id="ARBA00022679"/>
    </source>
</evidence>
<evidence type="ECO:0000256" key="2">
    <source>
        <dbReference type="ARBA" id="ARBA00012888"/>
    </source>
</evidence>
<sequence length="145" mass="16636">MHIEALSTHNCQALTELALKLWPECVFEEEYEQFAELIESENDICYVAREQEEYIGFVHVSIRHEYVEGADDLPVAYVEGIYVKPKYQKQGVAKQLMAISETWAKQKGLTQMASDTPVENSTSIEFHQKIGFTEAERIVCFIKAL</sequence>
<evidence type="ECO:0000256" key="8">
    <source>
        <dbReference type="ARBA" id="ARBA00048923"/>
    </source>
</evidence>
<dbReference type="OrthoDB" id="9799096at2"/>
<dbReference type="RefSeq" id="WP_114459907.1">
    <property type="nucleotide sequence ID" value="NZ_QPIW01000002.1"/>
</dbReference>
<dbReference type="InterPro" id="IPR016181">
    <property type="entry name" value="Acyl_CoA_acyltransferase"/>
</dbReference>
<evidence type="ECO:0000256" key="1">
    <source>
        <dbReference type="ARBA" id="ARBA00011738"/>
    </source>
</evidence>
<keyword evidence="4 10" id="KW-0808">Transferase</keyword>
<dbReference type="InterPro" id="IPR024170">
    <property type="entry name" value="Aminoglycoside_N6-AcTrfrase"/>
</dbReference>
<dbReference type="SUPFAM" id="SSF55729">
    <property type="entry name" value="Acyl-CoA N-acyltransferases (Nat)"/>
    <property type="match status" value="1"/>
</dbReference>
<dbReference type="Gene3D" id="3.40.630.30">
    <property type="match status" value="1"/>
</dbReference>
<feature type="domain" description="N-acetyltransferase" evidence="9">
    <location>
        <begin position="1"/>
        <end position="145"/>
    </location>
</feature>
<dbReference type="NCBIfam" id="NF043067">
    <property type="entry name" value="AAC_6p_group_E"/>
    <property type="match status" value="1"/>
</dbReference>
<dbReference type="GO" id="GO:0047663">
    <property type="term" value="F:aminoglycoside 6'-N-acetyltransferase activity"/>
    <property type="evidence" value="ECO:0007669"/>
    <property type="project" value="UniProtKB-EC"/>
</dbReference>
<name>A0A369IJ92_9BACT</name>
<dbReference type="Proteomes" id="UP000253141">
    <property type="component" value="Unassembled WGS sequence"/>
</dbReference>
<keyword evidence="11" id="KW-1185">Reference proteome</keyword>
<keyword evidence="6" id="KW-0012">Acyltransferase</keyword>
<gene>
    <name evidence="10" type="ORF">DVG78_04820</name>
</gene>
<evidence type="ECO:0000313" key="11">
    <source>
        <dbReference type="Proteomes" id="UP000253141"/>
    </source>
</evidence>
<evidence type="ECO:0000259" key="9">
    <source>
        <dbReference type="PROSITE" id="PS51186"/>
    </source>
</evidence>
<dbReference type="Pfam" id="PF00583">
    <property type="entry name" value="Acetyltransf_1"/>
    <property type="match status" value="1"/>
</dbReference>
<comment type="caution">
    <text evidence="10">The sequence shown here is derived from an EMBL/GenBank/DDBJ whole genome shotgun (WGS) entry which is preliminary data.</text>
</comment>
<proteinExistence type="predicted"/>
<dbReference type="PIRSF" id="PIRSF000452">
    <property type="entry name" value="6-N-acetyltransf"/>
    <property type="match status" value="1"/>
</dbReference>
<accession>A0A369IJ92</accession>
<organism evidence="10 11">
    <name type="scientific">Runella aurantiaca</name>
    <dbReference type="NCBI Taxonomy" id="2282308"/>
    <lineage>
        <taxon>Bacteria</taxon>
        <taxon>Pseudomonadati</taxon>
        <taxon>Bacteroidota</taxon>
        <taxon>Cytophagia</taxon>
        <taxon>Cytophagales</taxon>
        <taxon>Spirosomataceae</taxon>
        <taxon>Runella</taxon>
    </lineage>
</organism>
<evidence type="ECO:0000313" key="10">
    <source>
        <dbReference type="EMBL" id="RDB07334.1"/>
    </source>
</evidence>
<keyword evidence="5" id="KW-0046">Antibiotic resistance</keyword>
<comment type="subunit">
    <text evidence="1">Homodimer.</text>
</comment>